<keyword evidence="6" id="KW-0687">Ribonucleoprotein</keyword>
<accession>A0A096C891</accession>
<dbReference type="PANTHER" id="PTHR43648">
    <property type="entry name" value="ELECTRON TRANSFER FLAVOPROTEIN BETA SUBUNIT LYSINE METHYLTRANSFERASE"/>
    <property type="match status" value="1"/>
</dbReference>
<dbReference type="PANTHER" id="PTHR43648:SF1">
    <property type="entry name" value="ELECTRON TRANSFER FLAVOPROTEIN BETA SUBUNIT LYSINE METHYLTRANSFERASE"/>
    <property type="match status" value="1"/>
</dbReference>
<gene>
    <name evidence="6" type="ORF">HMPREF9302_08490</name>
</gene>
<proteinExistence type="inferred from homology"/>
<evidence type="ECO:0000313" key="6">
    <source>
        <dbReference type="EMBL" id="KGF51142.1"/>
    </source>
</evidence>
<keyword evidence="6" id="KW-0689">Ribosomal protein</keyword>
<dbReference type="InterPro" id="IPR050078">
    <property type="entry name" value="Ribosomal_L11_MeTrfase_PrmA"/>
</dbReference>
<keyword evidence="3 6" id="KW-0489">Methyltransferase</keyword>
<dbReference type="Gene3D" id="3.40.50.150">
    <property type="entry name" value="Vaccinia Virus protein VP39"/>
    <property type="match status" value="1"/>
</dbReference>
<dbReference type="GO" id="GO:0005840">
    <property type="term" value="C:ribosome"/>
    <property type="evidence" value="ECO:0007669"/>
    <property type="project" value="UniProtKB-KW"/>
</dbReference>
<dbReference type="OrthoDB" id="9785995at2"/>
<dbReference type="GO" id="GO:0032259">
    <property type="term" value="P:methylation"/>
    <property type="evidence" value="ECO:0007669"/>
    <property type="project" value="UniProtKB-KW"/>
</dbReference>
<protein>
    <submittedName>
        <fullName evidence="6">Ribosomal protein L11 methyltransferase</fullName>
    </submittedName>
</protein>
<dbReference type="NCBIfam" id="NF001785">
    <property type="entry name" value="PRK00517.2-2"/>
    <property type="match status" value="1"/>
</dbReference>
<keyword evidence="2" id="KW-0963">Cytoplasm</keyword>
<dbReference type="EMBL" id="JRNU01000048">
    <property type="protein sequence ID" value="KGF51142.1"/>
    <property type="molecule type" value="Genomic_DNA"/>
</dbReference>
<evidence type="ECO:0000256" key="2">
    <source>
        <dbReference type="ARBA" id="ARBA00022490"/>
    </source>
</evidence>
<evidence type="ECO:0000256" key="4">
    <source>
        <dbReference type="ARBA" id="ARBA00022679"/>
    </source>
</evidence>
<comment type="caution">
    <text evidence="6">The sequence shown here is derived from an EMBL/GenBank/DDBJ whole genome shotgun (WGS) entry which is preliminary data.</text>
</comment>
<evidence type="ECO:0000256" key="3">
    <source>
        <dbReference type="ARBA" id="ARBA00022603"/>
    </source>
</evidence>
<dbReference type="Pfam" id="PF06325">
    <property type="entry name" value="PrmA"/>
    <property type="match status" value="1"/>
</dbReference>
<evidence type="ECO:0000256" key="1">
    <source>
        <dbReference type="ARBA" id="ARBA00009741"/>
    </source>
</evidence>
<dbReference type="AlphaFoldDB" id="A0A096C891"/>
<dbReference type="InterPro" id="IPR029063">
    <property type="entry name" value="SAM-dependent_MTases_sf"/>
</dbReference>
<dbReference type="SUPFAM" id="SSF53335">
    <property type="entry name" value="S-adenosyl-L-methionine-dependent methyltransferases"/>
    <property type="match status" value="1"/>
</dbReference>
<organism evidence="6 7">
    <name type="scientific">Prevotella amnii DNF00058</name>
    <dbReference type="NCBI Taxonomy" id="1401066"/>
    <lineage>
        <taxon>Bacteria</taxon>
        <taxon>Pseudomonadati</taxon>
        <taxon>Bacteroidota</taxon>
        <taxon>Bacteroidia</taxon>
        <taxon>Bacteroidales</taxon>
        <taxon>Prevotellaceae</taxon>
        <taxon>Prevotella</taxon>
    </lineage>
</organism>
<evidence type="ECO:0000313" key="7">
    <source>
        <dbReference type="Proteomes" id="UP000029614"/>
    </source>
</evidence>
<dbReference type="PIRSF" id="PIRSF000401">
    <property type="entry name" value="RPL11_MTase"/>
    <property type="match status" value="1"/>
</dbReference>
<evidence type="ECO:0000256" key="5">
    <source>
        <dbReference type="ARBA" id="ARBA00022691"/>
    </source>
</evidence>
<dbReference type="RefSeq" id="WP_036856526.1">
    <property type="nucleotide sequence ID" value="NZ_JRNU01000048.1"/>
</dbReference>
<keyword evidence="7" id="KW-1185">Reference proteome</keyword>
<dbReference type="InterPro" id="IPR004498">
    <property type="entry name" value="Ribosomal_PrmA_MeTrfase"/>
</dbReference>
<sequence length="289" mass="32598">MKYIQAIFTIYPDNQTTRDLVTAIAGDCGFESFTDESNLLIGYCQKECYDEDRLKKALSTFPLEETNISIDVKDVEDKDWNEVWENNGFEPIVIKNKCIISCFNTTNTPQKGQVKEKFPINIYIDAKQAFGTGNHETTQMIVEKLIDLNLKDKRVLDCGCGTGILGIISAKCGATEVFGYDIDEWSVKNAIHNAEINDVKINVHKGDKKILSKIDGLFDLVLANINRNILIEDLSVFSNILKCGGKVILSGFYEDDANLLKEKANSLRLVETERSVKDNWCCLIFQKNL</sequence>
<comment type="similarity">
    <text evidence="1">Belongs to the methyltransferase superfamily. PrmA family.</text>
</comment>
<keyword evidence="5" id="KW-0949">S-adenosyl-L-methionine</keyword>
<reference evidence="6 7" key="1">
    <citation type="submission" date="2014-07" db="EMBL/GenBank/DDBJ databases">
        <authorList>
            <person name="McCorrison J."/>
            <person name="Sanka R."/>
            <person name="Torralba M."/>
            <person name="Gillis M."/>
            <person name="Haft D.H."/>
            <person name="Methe B."/>
            <person name="Sutton G."/>
            <person name="Nelson K.E."/>
        </authorList>
    </citation>
    <scope>NUCLEOTIDE SEQUENCE [LARGE SCALE GENOMIC DNA]</scope>
    <source>
        <strain evidence="6 7">DNF00058</strain>
    </source>
</reference>
<keyword evidence="4 6" id="KW-0808">Transferase</keyword>
<dbReference type="GO" id="GO:0008276">
    <property type="term" value="F:protein methyltransferase activity"/>
    <property type="evidence" value="ECO:0007669"/>
    <property type="project" value="InterPro"/>
</dbReference>
<dbReference type="Proteomes" id="UP000029614">
    <property type="component" value="Unassembled WGS sequence"/>
</dbReference>
<name>A0A096C891_9BACT</name>
<dbReference type="CDD" id="cd02440">
    <property type="entry name" value="AdoMet_MTases"/>
    <property type="match status" value="1"/>
</dbReference>